<dbReference type="PROSITE" id="PS50893">
    <property type="entry name" value="ABC_TRANSPORTER_2"/>
    <property type="match status" value="1"/>
</dbReference>
<evidence type="ECO:0000256" key="5">
    <source>
        <dbReference type="ARBA" id="ARBA00022967"/>
    </source>
</evidence>
<keyword evidence="4 7" id="KW-0067">ATP-binding</keyword>
<comment type="similarity">
    <text evidence="7">Belongs to the ABC transporter superfamily. Spermidine/putrescine importer (TC 3.A.1.11.1) family.</text>
</comment>
<dbReference type="InterPro" id="IPR003593">
    <property type="entry name" value="AAA+_ATPase"/>
</dbReference>
<evidence type="ECO:0000256" key="1">
    <source>
        <dbReference type="ARBA" id="ARBA00022448"/>
    </source>
</evidence>
<dbReference type="InterPro" id="IPR008995">
    <property type="entry name" value="Mo/tungstate-bd_C_term_dom"/>
</dbReference>
<dbReference type="FunFam" id="3.40.50.300:FF:000133">
    <property type="entry name" value="Spermidine/putrescine import ATP-binding protein PotA"/>
    <property type="match status" value="1"/>
</dbReference>
<evidence type="ECO:0000256" key="4">
    <source>
        <dbReference type="ARBA" id="ARBA00022840"/>
    </source>
</evidence>
<keyword evidence="2 7" id="KW-1003">Cell membrane</keyword>
<comment type="caution">
    <text evidence="9">The sequence shown here is derived from an EMBL/GenBank/DDBJ whole genome shotgun (WGS) entry which is preliminary data.</text>
</comment>
<comment type="function">
    <text evidence="7">Part of the ABC transporter complex PotABCD involved in spermidine/putrescine import. Responsible for energy coupling to the transport system.</text>
</comment>
<protein>
    <recommendedName>
        <fullName evidence="7">Spermidine/putrescine import ATP-binding protein PotA</fullName>
        <ecNumber evidence="7">7.6.2.11</ecNumber>
    </recommendedName>
</protein>
<dbReference type="GO" id="GO:0015594">
    <property type="term" value="F:ABC-type putrescine transporter activity"/>
    <property type="evidence" value="ECO:0007669"/>
    <property type="project" value="InterPro"/>
</dbReference>
<dbReference type="Pfam" id="PF00005">
    <property type="entry name" value="ABC_tran"/>
    <property type="match status" value="1"/>
</dbReference>
<dbReference type="InterPro" id="IPR005893">
    <property type="entry name" value="PotA-like"/>
</dbReference>
<keyword evidence="1 7" id="KW-0813">Transport</keyword>
<dbReference type="RefSeq" id="WP_005397602.1">
    <property type="nucleotide sequence ID" value="NZ_JH601088.1"/>
</dbReference>
<dbReference type="InterPro" id="IPR017871">
    <property type="entry name" value="ABC_transporter-like_CS"/>
</dbReference>
<keyword evidence="5 7" id="KW-1278">Translocase</keyword>
<dbReference type="SUPFAM" id="SSF52540">
    <property type="entry name" value="P-loop containing nucleoside triphosphate hydrolases"/>
    <property type="match status" value="1"/>
</dbReference>
<evidence type="ECO:0000313" key="9">
    <source>
        <dbReference type="EMBL" id="EHR35520.1"/>
    </source>
</evidence>
<dbReference type="Gene3D" id="3.40.50.300">
    <property type="entry name" value="P-loop containing nucleotide triphosphate hydrolases"/>
    <property type="match status" value="1"/>
</dbReference>
<dbReference type="STRING" id="883114.HMPREF9709_00472"/>
<dbReference type="eggNOG" id="COG3842">
    <property type="taxonomic scope" value="Bacteria"/>
</dbReference>
<dbReference type="GO" id="GO:0005524">
    <property type="term" value="F:ATP binding"/>
    <property type="evidence" value="ECO:0007669"/>
    <property type="project" value="UniProtKB-KW"/>
</dbReference>
<dbReference type="PATRIC" id="fig|883114.3.peg.465"/>
<dbReference type="PANTHER" id="PTHR42781">
    <property type="entry name" value="SPERMIDINE/PUTRESCINE IMPORT ATP-BINDING PROTEIN POTA"/>
    <property type="match status" value="1"/>
</dbReference>
<feature type="domain" description="ABC transporter" evidence="8">
    <location>
        <begin position="4"/>
        <end position="234"/>
    </location>
</feature>
<gene>
    <name evidence="7" type="primary">potA</name>
    <name evidence="9" type="ORF">HMPREF9709_00472</name>
</gene>
<dbReference type="InterPro" id="IPR050093">
    <property type="entry name" value="ABC_SmlMolc_Importer"/>
</dbReference>
<comment type="subunit">
    <text evidence="7">The complex is composed of two ATP-binding proteins (PotA), two transmembrane proteins (PotB and PotC) and a solute-binding protein (PotD).</text>
</comment>
<dbReference type="PROSITE" id="PS00211">
    <property type="entry name" value="ABC_TRANSPORTER_1"/>
    <property type="match status" value="1"/>
</dbReference>
<evidence type="ECO:0000256" key="7">
    <source>
        <dbReference type="RuleBase" id="RU364083"/>
    </source>
</evidence>
<name>H3NMB1_9FIRM</name>
<keyword evidence="6 7" id="KW-0472">Membrane</keyword>
<organism evidence="9 10">
    <name type="scientific">Helcococcus kunzii ATCC 51366</name>
    <dbReference type="NCBI Taxonomy" id="883114"/>
    <lineage>
        <taxon>Bacteria</taxon>
        <taxon>Bacillati</taxon>
        <taxon>Bacillota</taxon>
        <taxon>Tissierellia</taxon>
        <taxon>Tissierellales</taxon>
        <taxon>Peptoniphilaceae</taxon>
        <taxon>Helcococcus</taxon>
    </lineage>
</organism>
<dbReference type="PANTHER" id="PTHR42781:SF4">
    <property type="entry name" value="SPERMIDINE_PUTRESCINE IMPORT ATP-BINDING PROTEIN POTA"/>
    <property type="match status" value="1"/>
</dbReference>
<dbReference type="InterPro" id="IPR017879">
    <property type="entry name" value="PotA_ATP-bd"/>
</dbReference>
<dbReference type="Gene3D" id="2.40.50.100">
    <property type="match status" value="1"/>
</dbReference>
<dbReference type="GeneID" id="96998489"/>
<dbReference type="NCBIfam" id="NF043075">
    <property type="entry name" value="MMSYN1_0197"/>
    <property type="match status" value="1"/>
</dbReference>
<keyword evidence="10" id="KW-1185">Reference proteome</keyword>
<proteinExistence type="inferred from homology"/>
<dbReference type="EC" id="7.6.2.11" evidence="7"/>
<dbReference type="GO" id="GO:0016887">
    <property type="term" value="F:ATP hydrolysis activity"/>
    <property type="evidence" value="ECO:0007669"/>
    <property type="project" value="InterPro"/>
</dbReference>
<dbReference type="Pfam" id="PF08402">
    <property type="entry name" value="TOBE_2"/>
    <property type="match status" value="1"/>
</dbReference>
<evidence type="ECO:0000259" key="8">
    <source>
        <dbReference type="PROSITE" id="PS50893"/>
    </source>
</evidence>
<dbReference type="InterPro" id="IPR003439">
    <property type="entry name" value="ABC_transporter-like_ATP-bd"/>
</dbReference>
<dbReference type="HOGENOM" id="CLU_000604_1_1_9"/>
<comment type="catalytic activity">
    <reaction evidence="7">
        <text>ATP + H2O + polyamine-[polyamine-binding protein]Side 1 = ADP + phosphate + polyamineSide 2 + [polyamine-binding protein]Side 1.</text>
        <dbReference type="EC" id="7.6.2.11"/>
    </reaction>
</comment>
<reference evidence="9 10" key="1">
    <citation type="submission" date="2012-01" db="EMBL/GenBank/DDBJ databases">
        <title>The Genome Sequence of Helcococcus kunzii ATCC 51366.</title>
        <authorList>
            <consortium name="The Broad Institute Genome Sequencing Platform"/>
            <person name="Earl A."/>
            <person name="Ward D."/>
            <person name="Feldgarden M."/>
            <person name="Gevers D."/>
            <person name="Huys G."/>
            <person name="Young S.K."/>
            <person name="Zeng Q."/>
            <person name="Gargeya S."/>
            <person name="Fitzgerald M."/>
            <person name="Haas B."/>
            <person name="Abouelleil A."/>
            <person name="Alvarado L."/>
            <person name="Arachchi H.M."/>
            <person name="Berlin A."/>
            <person name="Chapman S.B."/>
            <person name="Gearin G."/>
            <person name="Goldberg J."/>
            <person name="Griggs A."/>
            <person name="Gujja S."/>
            <person name="Hansen M."/>
            <person name="Heiman D."/>
            <person name="Howarth C."/>
            <person name="Larimer J."/>
            <person name="Lui A."/>
            <person name="MacDonald P.J.P."/>
            <person name="McCowen C."/>
            <person name="Montmayeur A."/>
            <person name="Murphy C."/>
            <person name="Neiman D."/>
            <person name="Pearson M."/>
            <person name="Priest M."/>
            <person name="Roberts A."/>
            <person name="Saif S."/>
            <person name="Shea T."/>
            <person name="Sisk P."/>
            <person name="Stolte C."/>
            <person name="Sykes S."/>
            <person name="Wortman J."/>
            <person name="Nusbaum C."/>
            <person name="Birren B."/>
        </authorList>
    </citation>
    <scope>NUCLEOTIDE SEQUENCE [LARGE SCALE GENOMIC DNA]</scope>
    <source>
        <strain evidence="9 10">ATCC 51366</strain>
    </source>
</reference>
<dbReference type="GO" id="GO:0043190">
    <property type="term" value="C:ATP-binding cassette (ABC) transporter complex"/>
    <property type="evidence" value="ECO:0007669"/>
    <property type="project" value="InterPro"/>
</dbReference>
<evidence type="ECO:0000256" key="3">
    <source>
        <dbReference type="ARBA" id="ARBA00022741"/>
    </source>
</evidence>
<accession>H3NMB1</accession>
<evidence type="ECO:0000256" key="2">
    <source>
        <dbReference type="ARBA" id="ARBA00022475"/>
    </source>
</evidence>
<dbReference type="SMART" id="SM00382">
    <property type="entry name" value="AAA"/>
    <property type="match status" value="1"/>
</dbReference>
<dbReference type="EMBL" id="AGEI01000012">
    <property type="protein sequence ID" value="EHR35520.1"/>
    <property type="molecule type" value="Genomic_DNA"/>
</dbReference>
<evidence type="ECO:0000313" key="10">
    <source>
        <dbReference type="Proteomes" id="UP000004191"/>
    </source>
</evidence>
<dbReference type="Proteomes" id="UP000004191">
    <property type="component" value="Unassembled WGS sequence"/>
</dbReference>
<evidence type="ECO:0000256" key="6">
    <source>
        <dbReference type="ARBA" id="ARBA00023136"/>
    </source>
</evidence>
<dbReference type="InterPro" id="IPR013611">
    <property type="entry name" value="Transp-assoc_OB_typ2"/>
</dbReference>
<sequence length="350" mass="39580">MNIIELKGLNKAFGDTKVLDNINLYIKENEFLTLLGPSGCGKTTTLRIIGGFETADSGEVLFDGKDIKDIPPYKRNINTIFQKYSLFRHLDVFDNVAFGLNLKKVDKKKIKEDVMEMLNFVNLEGFEHRSIDSLSGGQQQRVAIARALVNKPKVLLLDEPLGALDLKLRKSMQIELKKIQRKVGITFIFVTHDQEEALTMSDTIVVMNGGQIQQIGTPLDIYNEPKNEFVARFIGETNIIEGIFIEDNKVEFSNHIFDSLDKGFKKGEKVDVVVRPEDIEIVDAEKGMIKGVVKELIFKGVHWEMAIDVDGYMYKVDSTVDRKVGEEVGLVIVPDNMHLMKKEEAVIEEN</sequence>
<dbReference type="SUPFAM" id="SSF50331">
    <property type="entry name" value="MOP-like"/>
    <property type="match status" value="1"/>
</dbReference>
<dbReference type="CDD" id="cd03300">
    <property type="entry name" value="ABC_PotA_N"/>
    <property type="match status" value="1"/>
</dbReference>
<dbReference type="NCBIfam" id="TIGR01187">
    <property type="entry name" value="potA"/>
    <property type="match status" value="1"/>
</dbReference>
<keyword evidence="3 7" id="KW-0547">Nucleotide-binding</keyword>
<dbReference type="OrthoDB" id="9802264at2"/>
<dbReference type="AlphaFoldDB" id="H3NMB1"/>
<dbReference type="InterPro" id="IPR027417">
    <property type="entry name" value="P-loop_NTPase"/>
</dbReference>